<evidence type="ECO:0000313" key="1">
    <source>
        <dbReference type="EMBL" id="RMI31177.1"/>
    </source>
</evidence>
<name>A0A3M2L0D5_9NOCA</name>
<dbReference type="NCBIfam" id="TIGR01053">
    <property type="entry name" value="LSD1"/>
    <property type="match status" value="1"/>
</dbReference>
<evidence type="ECO:0000313" key="2">
    <source>
        <dbReference type="Proteomes" id="UP000279275"/>
    </source>
</evidence>
<protein>
    <submittedName>
        <fullName evidence="1">Uncharacterized protein</fullName>
    </submittedName>
</protein>
<sequence length="34" mass="3941">MVSGSCRRVIAYPSGASGRVSRAECRRWRRRNCR</sequence>
<gene>
    <name evidence="1" type="ORF">EBN03_17485</name>
</gene>
<organism evidence="1 2">
    <name type="scientific">Nocardia stercoris</name>
    <dbReference type="NCBI Taxonomy" id="2483361"/>
    <lineage>
        <taxon>Bacteria</taxon>
        <taxon>Bacillati</taxon>
        <taxon>Actinomycetota</taxon>
        <taxon>Actinomycetes</taxon>
        <taxon>Mycobacteriales</taxon>
        <taxon>Nocardiaceae</taxon>
        <taxon>Nocardia</taxon>
    </lineage>
</organism>
<proteinExistence type="predicted"/>
<dbReference type="EMBL" id="RFFH01000007">
    <property type="protein sequence ID" value="RMI31177.1"/>
    <property type="molecule type" value="Genomic_DNA"/>
</dbReference>
<reference evidence="1 2" key="1">
    <citation type="submission" date="2018-10" db="EMBL/GenBank/DDBJ databases">
        <title>Isolation from cow dung.</title>
        <authorList>
            <person name="Ling L."/>
        </authorList>
    </citation>
    <scope>NUCLEOTIDE SEQUENCE [LARGE SCALE GENOMIC DNA]</scope>
    <source>
        <strain evidence="1 2">NEAU-LL90</strain>
    </source>
</reference>
<dbReference type="AlphaFoldDB" id="A0A3M2L0D5"/>
<accession>A0A3M2L0D5</accession>
<keyword evidence="2" id="KW-1185">Reference proteome</keyword>
<comment type="caution">
    <text evidence="1">The sequence shown here is derived from an EMBL/GenBank/DDBJ whole genome shotgun (WGS) entry which is preliminary data.</text>
</comment>
<dbReference type="Proteomes" id="UP000279275">
    <property type="component" value="Unassembled WGS sequence"/>
</dbReference>